<dbReference type="EMBL" id="JAGTXO010000035">
    <property type="protein sequence ID" value="KAG8460124.1"/>
    <property type="molecule type" value="Genomic_DNA"/>
</dbReference>
<dbReference type="Pfam" id="PF16837">
    <property type="entry name" value="SF3A3"/>
    <property type="match status" value="1"/>
</dbReference>
<dbReference type="GO" id="GO:0000398">
    <property type="term" value="P:mRNA splicing, via spliceosome"/>
    <property type="evidence" value="ECO:0007669"/>
    <property type="project" value="InterPro"/>
</dbReference>
<evidence type="ECO:0000313" key="10">
    <source>
        <dbReference type="Proteomes" id="UP000751190"/>
    </source>
</evidence>
<dbReference type="InterPro" id="IPR031774">
    <property type="entry name" value="SF3A3_dom"/>
</dbReference>
<evidence type="ECO:0000259" key="8">
    <source>
        <dbReference type="Pfam" id="PF16837"/>
    </source>
</evidence>
<dbReference type="InterPro" id="IPR024598">
    <property type="entry name" value="SF3a60/Prp9_C"/>
</dbReference>
<accession>A0A8J5X9Y0</accession>
<dbReference type="PANTHER" id="PTHR12786:SF2">
    <property type="entry name" value="SPLICING FACTOR 3A SUBUNIT 3"/>
    <property type="match status" value="1"/>
</dbReference>
<sequence length="578" mass="61858">MATSRVELVRSLHEDIEIFEKAAAEELAARAAMKHRPDQIMSDHTTHALLGQILARNAQLDALYTDEDGSLREDVDEMTGDRAIDAFYARLGRVREAHAALEPVPVAADAEEQMLAAVLEAEPQVTFTGEEGEGRFLDLHGCHDAYVNLRGIKPVVAAAGKAGKAAKTPAAVKYYTYITEHALRPERTALSVARGAAYARYAQQLLETLVDFVHRTQPLTDVHALLADAEAELSRQWDAGHVLRWQRVEGGAPAVADGAPAADGVAADGEAGGEAGAGAPDAHIDLSALRSAGELEAALGAERLKRELGMRGLKCGGRPAERAQRLFLALTAPEQLDRKQYAHAAVAQPAAAHGGASNGNGACVHDGVGVSAAAAASAAASAHARRCASIEAAIVRLGEVLGQTPAETAANVEKNAARTFDEIAADLAAAEAADAEDAGARDTDGDDDDDVTPIYNPKNLPLGWDGKPIPYWLYKLHGLNLEFKCEICGGQSYWGPREFERHFQEARHAHSMRCLGISNEKAYHGITLIDDAYAMQRQLAEAQRQSRFVPEADEECEDSLGNVMPRKTYDDLARQGLL</sequence>
<dbReference type="PANTHER" id="PTHR12786">
    <property type="entry name" value="SPLICING FACTOR SF3A-RELATED"/>
    <property type="match status" value="1"/>
</dbReference>
<feature type="compositionally biased region" description="Low complexity" evidence="5">
    <location>
        <begin position="259"/>
        <end position="269"/>
    </location>
</feature>
<comment type="caution">
    <text evidence="9">The sequence shown here is derived from an EMBL/GenBank/DDBJ whole genome shotgun (WGS) entry which is preliminary data.</text>
</comment>
<evidence type="ECO:0000256" key="1">
    <source>
        <dbReference type="ARBA" id="ARBA00004123"/>
    </source>
</evidence>
<dbReference type="OMA" id="QRCYHEE"/>
<dbReference type="GO" id="GO:0003723">
    <property type="term" value="F:RNA binding"/>
    <property type="evidence" value="ECO:0007669"/>
    <property type="project" value="InterPro"/>
</dbReference>
<organism evidence="9 10">
    <name type="scientific">Diacronema lutheri</name>
    <name type="common">Unicellular marine alga</name>
    <name type="synonym">Monochrysis lutheri</name>
    <dbReference type="NCBI Taxonomy" id="2081491"/>
    <lineage>
        <taxon>Eukaryota</taxon>
        <taxon>Haptista</taxon>
        <taxon>Haptophyta</taxon>
        <taxon>Pavlovophyceae</taxon>
        <taxon>Pavlovales</taxon>
        <taxon>Pavlovaceae</taxon>
        <taxon>Diacronema</taxon>
    </lineage>
</organism>
<keyword evidence="10" id="KW-1185">Reference proteome</keyword>
<gene>
    <name evidence="9" type="ORF">KFE25_014269</name>
</gene>
<name>A0A8J5X9Y0_DIALT</name>
<keyword evidence="2" id="KW-0507">mRNA processing</keyword>
<feature type="region of interest" description="Disordered" evidence="5">
    <location>
        <begin position="259"/>
        <end position="279"/>
    </location>
</feature>
<evidence type="ECO:0000256" key="4">
    <source>
        <dbReference type="ARBA" id="ARBA00023242"/>
    </source>
</evidence>
<dbReference type="GO" id="GO:0005681">
    <property type="term" value="C:spliceosomal complex"/>
    <property type="evidence" value="ECO:0007669"/>
    <property type="project" value="InterPro"/>
</dbReference>
<evidence type="ECO:0000256" key="3">
    <source>
        <dbReference type="ARBA" id="ARBA00023187"/>
    </source>
</evidence>
<feature type="domain" description="SF3A3" evidence="8">
    <location>
        <begin position="127"/>
        <end position="179"/>
    </location>
</feature>
<evidence type="ECO:0000256" key="2">
    <source>
        <dbReference type="ARBA" id="ARBA00022664"/>
    </source>
</evidence>
<evidence type="ECO:0000313" key="9">
    <source>
        <dbReference type="EMBL" id="KAG8460124.1"/>
    </source>
</evidence>
<dbReference type="InterPro" id="IPR025086">
    <property type="entry name" value="SDE2/SF3A3_SAP"/>
</dbReference>
<feature type="domain" description="SDE2/SF3A3 SAP" evidence="7">
    <location>
        <begin position="279"/>
        <end position="342"/>
    </location>
</feature>
<dbReference type="AlphaFoldDB" id="A0A8J5X9Y0"/>
<dbReference type="Pfam" id="PF13297">
    <property type="entry name" value="SDE2_2C"/>
    <property type="match status" value="1"/>
</dbReference>
<evidence type="ECO:0000259" key="7">
    <source>
        <dbReference type="Pfam" id="PF13297"/>
    </source>
</evidence>
<feature type="domain" description="Splicing factor SF3a60 /Prp9 subunit C-terminal" evidence="6">
    <location>
        <begin position="459"/>
        <end position="578"/>
    </location>
</feature>
<keyword evidence="3" id="KW-0508">mRNA splicing</keyword>
<keyword evidence="4" id="KW-0539">Nucleus</keyword>
<evidence type="ECO:0000256" key="5">
    <source>
        <dbReference type="SAM" id="MobiDB-lite"/>
    </source>
</evidence>
<reference evidence="9" key="1">
    <citation type="submission" date="2021-05" db="EMBL/GenBank/DDBJ databases">
        <title>The genome of the haptophyte Pavlova lutheri (Diacronema luteri, Pavlovales) - a model for lipid biosynthesis in eukaryotic algae.</title>
        <authorList>
            <person name="Hulatt C.J."/>
            <person name="Posewitz M.C."/>
        </authorList>
    </citation>
    <scope>NUCLEOTIDE SEQUENCE</scope>
    <source>
        <strain evidence="9">NIVA-4/92</strain>
    </source>
</reference>
<evidence type="ECO:0000259" key="6">
    <source>
        <dbReference type="Pfam" id="PF11931"/>
    </source>
</evidence>
<evidence type="ECO:0008006" key="11">
    <source>
        <dbReference type="Google" id="ProtNLM"/>
    </source>
</evidence>
<proteinExistence type="predicted"/>
<protein>
    <recommendedName>
        <fullName evidence="11">Splicing factor 3A subunit 3</fullName>
    </recommendedName>
</protein>
<dbReference type="InterPro" id="IPR051421">
    <property type="entry name" value="RNA_Proc_DNA_Dmg_Regulator"/>
</dbReference>
<dbReference type="Proteomes" id="UP000751190">
    <property type="component" value="Unassembled WGS sequence"/>
</dbReference>
<dbReference type="OrthoDB" id="2160351at2759"/>
<dbReference type="Pfam" id="PF11931">
    <property type="entry name" value="SF3a60_Prp9_C"/>
    <property type="match status" value="1"/>
</dbReference>
<comment type="subcellular location">
    <subcellularLocation>
        <location evidence="1">Nucleus</location>
    </subcellularLocation>
</comment>